<evidence type="ECO:0000313" key="3">
    <source>
        <dbReference type="EMBL" id="KAA1134286.1"/>
    </source>
</evidence>
<accession>A0A5B0S824</accession>
<evidence type="ECO:0000313" key="2">
    <source>
        <dbReference type="EMBL" id="KAA1097364.1"/>
    </source>
</evidence>
<protein>
    <submittedName>
        <fullName evidence="3">Uncharacterized protein</fullName>
    </submittedName>
</protein>
<dbReference type="EMBL" id="VSWC01000066">
    <property type="protein sequence ID" value="KAA1097364.1"/>
    <property type="molecule type" value="Genomic_DNA"/>
</dbReference>
<name>A0A5B0S824_PUCGR</name>
<evidence type="ECO:0000313" key="5">
    <source>
        <dbReference type="Proteomes" id="UP000325313"/>
    </source>
</evidence>
<proteinExistence type="predicted"/>
<evidence type="ECO:0000256" key="1">
    <source>
        <dbReference type="SAM" id="MobiDB-lite"/>
    </source>
</evidence>
<keyword evidence="4" id="KW-1185">Reference proteome</keyword>
<dbReference type="Proteomes" id="UP000324748">
    <property type="component" value="Unassembled WGS sequence"/>
</dbReference>
<sequence>MTRPEPCRKSPSSSLASEMVHTSDDEPGSSSTAGGPACKPERAEDRGRRGRDLEWAMATRFLHRRLEEACAGCLKMCLPGTTESEFTLQCYLGFPWFPPTPTEPELQPSWAQCLVDCRDLILPRRVWTCSIKRKACAPVMIAFMGLKRLKSSLSLMITMSMARDGATGLT</sequence>
<comment type="caution">
    <text evidence="3">The sequence shown here is derived from an EMBL/GenBank/DDBJ whole genome shotgun (WGS) entry which is preliminary data.</text>
</comment>
<feature type="compositionally biased region" description="Basic and acidic residues" evidence="1">
    <location>
        <begin position="39"/>
        <end position="50"/>
    </location>
</feature>
<evidence type="ECO:0000313" key="4">
    <source>
        <dbReference type="Proteomes" id="UP000324748"/>
    </source>
</evidence>
<reference evidence="4 5" key="1">
    <citation type="submission" date="2019-05" db="EMBL/GenBank/DDBJ databases">
        <title>Emergence of the Ug99 lineage of the wheat stem rust pathogen through somatic hybridization.</title>
        <authorList>
            <person name="Li F."/>
            <person name="Upadhyaya N.M."/>
            <person name="Sperschneider J."/>
            <person name="Matny O."/>
            <person name="Nguyen-Phuc H."/>
            <person name="Mago R."/>
            <person name="Raley C."/>
            <person name="Miller M.E."/>
            <person name="Silverstein K.A.T."/>
            <person name="Henningsen E."/>
            <person name="Hirsch C.D."/>
            <person name="Visser B."/>
            <person name="Pretorius Z.A."/>
            <person name="Steffenson B.J."/>
            <person name="Schwessinger B."/>
            <person name="Dodds P.N."/>
            <person name="Figueroa M."/>
        </authorList>
    </citation>
    <scope>NUCLEOTIDE SEQUENCE [LARGE SCALE GENOMIC DNA]</scope>
    <source>
        <strain evidence="2">21-0</strain>
        <strain evidence="3 5">Ug99</strain>
    </source>
</reference>
<gene>
    <name evidence="2" type="ORF">PGT21_004190</name>
    <name evidence="3" type="ORF">PGTUg99_034615</name>
</gene>
<organism evidence="3 5">
    <name type="scientific">Puccinia graminis f. sp. tritici</name>
    <dbReference type="NCBI Taxonomy" id="56615"/>
    <lineage>
        <taxon>Eukaryota</taxon>
        <taxon>Fungi</taxon>
        <taxon>Dikarya</taxon>
        <taxon>Basidiomycota</taxon>
        <taxon>Pucciniomycotina</taxon>
        <taxon>Pucciniomycetes</taxon>
        <taxon>Pucciniales</taxon>
        <taxon>Pucciniaceae</taxon>
        <taxon>Puccinia</taxon>
    </lineage>
</organism>
<feature type="region of interest" description="Disordered" evidence="1">
    <location>
        <begin position="1"/>
        <end position="50"/>
    </location>
</feature>
<dbReference type="EMBL" id="VDEP01000069">
    <property type="protein sequence ID" value="KAA1134286.1"/>
    <property type="molecule type" value="Genomic_DNA"/>
</dbReference>
<dbReference type="Proteomes" id="UP000325313">
    <property type="component" value="Unassembled WGS sequence"/>
</dbReference>
<dbReference type="AlphaFoldDB" id="A0A5B0S824"/>